<feature type="transmembrane region" description="Helical" evidence="7">
    <location>
        <begin position="134"/>
        <end position="153"/>
    </location>
</feature>
<evidence type="ECO:0000256" key="3">
    <source>
        <dbReference type="ARBA" id="ARBA00022475"/>
    </source>
</evidence>
<comment type="subcellular location">
    <subcellularLocation>
        <location evidence="1 7">Cell membrane</location>
        <topology evidence="1 7">Multi-pass membrane protein</topology>
    </subcellularLocation>
</comment>
<gene>
    <name evidence="9" type="ORF">EV665_13012</name>
</gene>
<evidence type="ECO:0000256" key="5">
    <source>
        <dbReference type="ARBA" id="ARBA00022989"/>
    </source>
</evidence>
<evidence type="ECO:0000256" key="1">
    <source>
        <dbReference type="ARBA" id="ARBA00004651"/>
    </source>
</evidence>
<dbReference type="InterPro" id="IPR035906">
    <property type="entry name" value="MetI-like_sf"/>
</dbReference>
<keyword evidence="3" id="KW-1003">Cell membrane</keyword>
<feature type="transmembrane region" description="Helical" evidence="7">
    <location>
        <begin position="77"/>
        <end position="98"/>
    </location>
</feature>
<comment type="caution">
    <text evidence="9">The sequence shown here is derived from an EMBL/GenBank/DDBJ whole genome shotgun (WGS) entry which is preliminary data.</text>
</comment>
<evidence type="ECO:0000256" key="6">
    <source>
        <dbReference type="ARBA" id="ARBA00023136"/>
    </source>
</evidence>
<dbReference type="GO" id="GO:0055085">
    <property type="term" value="P:transmembrane transport"/>
    <property type="evidence" value="ECO:0007669"/>
    <property type="project" value="InterPro"/>
</dbReference>
<dbReference type="PANTHER" id="PTHR43005:SF1">
    <property type="entry name" value="SPERMIDINE_PUTRESCINE TRANSPORT SYSTEM PERMEASE PROTEIN"/>
    <property type="match status" value="1"/>
</dbReference>
<feature type="transmembrane region" description="Helical" evidence="7">
    <location>
        <begin position="13"/>
        <end position="39"/>
    </location>
</feature>
<proteinExistence type="inferred from homology"/>
<protein>
    <submittedName>
        <fullName evidence="9">Carbohydrate ABC transporter membrane protein 1 (CUT1 family)</fullName>
    </submittedName>
</protein>
<reference evidence="9 10" key="1">
    <citation type="submission" date="2019-03" db="EMBL/GenBank/DDBJ databases">
        <title>Genomic Encyclopedia of Type Strains, Phase IV (KMG-IV): sequencing the most valuable type-strain genomes for metagenomic binning, comparative biology and taxonomic classification.</title>
        <authorList>
            <person name="Goeker M."/>
        </authorList>
    </citation>
    <scope>NUCLEOTIDE SEQUENCE [LARGE SCALE GENOMIC DNA]</scope>
    <source>
        <strain evidence="9 10">DSM 18401</strain>
    </source>
</reference>
<keyword evidence="6 7" id="KW-0472">Membrane</keyword>
<evidence type="ECO:0000256" key="7">
    <source>
        <dbReference type="RuleBase" id="RU363032"/>
    </source>
</evidence>
<evidence type="ECO:0000256" key="4">
    <source>
        <dbReference type="ARBA" id="ARBA00022692"/>
    </source>
</evidence>
<dbReference type="PROSITE" id="PS50928">
    <property type="entry name" value="ABC_TM1"/>
    <property type="match status" value="1"/>
</dbReference>
<dbReference type="Pfam" id="PF00528">
    <property type="entry name" value="BPD_transp_1"/>
    <property type="match status" value="1"/>
</dbReference>
<feature type="transmembrane region" description="Helical" evidence="7">
    <location>
        <begin position="270"/>
        <end position="290"/>
    </location>
</feature>
<evidence type="ECO:0000313" key="9">
    <source>
        <dbReference type="EMBL" id="TCN35152.1"/>
    </source>
</evidence>
<evidence type="ECO:0000256" key="2">
    <source>
        <dbReference type="ARBA" id="ARBA00022448"/>
    </source>
</evidence>
<feature type="transmembrane region" description="Helical" evidence="7">
    <location>
        <begin position="208"/>
        <end position="229"/>
    </location>
</feature>
<feature type="transmembrane region" description="Helical" evidence="7">
    <location>
        <begin position="165"/>
        <end position="188"/>
    </location>
</feature>
<keyword evidence="4 7" id="KW-0812">Transmembrane</keyword>
<name>A0A4R2C6Y2_SHIGR</name>
<dbReference type="RefSeq" id="WP_064331445.1">
    <property type="nucleotide sequence ID" value="NZ_BAABEI010000012.1"/>
</dbReference>
<dbReference type="SUPFAM" id="SSF161098">
    <property type="entry name" value="MetI-like"/>
    <property type="match status" value="1"/>
</dbReference>
<dbReference type="GO" id="GO:0005886">
    <property type="term" value="C:plasma membrane"/>
    <property type="evidence" value="ECO:0007669"/>
    <property type="project" value="UniProtKB-SubCell"/>
</dbReference>
<dbReference type="Proteomes" id="UP000295351">
    <property type="component" value="Unassembled WGS sequence"/>
</dbReference>
<dbReference type="AlphaFoldDB" id="A0A4R2C6Y2"/>
<dbReference type="PANTHER" id="PTHR43005">
    <property type="entry name" value="BLR7065 PROTEIN"/>
    <property type="match status" value="1"/>
</dbReference>
<dbReference type="EMBL" id="SLVX01000030">
    <property type="protein sequence ID" value="TCN35152.1"/>
    <property type="molecule type" value="Genomic_DNA"/>
</dbReference>
<dbReference type="InterPro" id="IPR000515">
    <property type="entry name" value="MetI-like"/>
</dbReference>
<dbReference type="Gene3D" id="1.10.3720.10">
    <property type="entry name" value="MetI-like"/>
    <property type="match status" value="1"/>
</dbReference>
<accession>A0A4R2C6Y2</accession>
<comment type="similarity">
    <text evidence="7">Belongs to the binding-protein-dependent transport system permease family.</text>
</comment>
<feature type="transmembrane region" description="Helical" evidence="7">
    <location>
        <begin position="236"/>
        <end position="258"/>
    </location>
</feature>
<feature type="domain" description="ABC transmembrane type-1" evidence="8">
    <location>
        <begin position="73"/>
        <end position="287"/>
    </location>
</feature>
<sequence>MADNRAALAGDRLLAYAALAPSAFLLLLLAGVPTITVFVTAMQDVGMGDTDGPFIGFENFAWVFAEPAFYTALWNTFVWVFGSVALEMLLGLGLALLLNKSFAFRGAARAIVLAPYLVPTVVAVLTWRYMLHDIVGVVNAALMSIGITDQPLLWLNSQGLAMTSVIMVGVWKFFPFVVIAILGILQSIPQEQYEAAKIDGASDFQQFWRITLPYVMPVFLLTALLRTIWSFNKFEIIYLMTGGGPLDATTTLPILVYLKAFSDFEFGRAAAIAIVTLAILCVLLAIYFFFIKRAEARQ</sequence>
<keyword evidence="10" id="KW-1185">Reference proteome</keyword>
<keyword evidence="2 7" id="KW-0813">Transport</keyword>
<dbReference type="CDD" id="cd06261">
    <property type="entry name" value="TM_PBP2"/>
    <property type="match status" value="1"/>
</dbReference>
<keyword evidence="5 7" id="KW-1133">Transmembrane helix</keyword>
<feature type="transmembrane region" description="Helical" evidence="7">
    <location>
        <begin position="110"/>
        <end position="128"/>
    </location>
</feature>
<organism evidence="9 10">
    <name type="scientific">Shinella granuli</name>
    <dbReference type="NCBI Taxonomy" id="323621"/>
    <lineage>
        <taxon>Bacteria</taxon>
        <taxon>Pseudomonadati</taxon>
        <taxon>Pseudomonadota</taxon>
        <taxon>Alphaproteobacteria</taxon>
        <taxon>Hyphomicrobiales</taxon>
        <taxon>Rhizobiaceae</taxon>
        <taxon>Shinella</taxon>
    </lineage>
</organism>
<evidence type="ECO:0000259" key="8">
    <source>
        <dbReference type="PROSITE" id="PS50928"/>
    </source>
</evidence>
<evidence type="ECO:0000313" key="10">
    <source>
        <dbReference type="Proteomes" id="UP000295351"/>
    </source>
</evidence>